<dbReference type="AlphaFoldDB" id="A0A8S1F3C4"/>
<keyword evidence="6" id="KW-1185">Reference proteome</keyword>
<feature type="domain" description="SH3" evidence="4">
    <location>
        <begin position="54"/>
        <end position="117"/>
    </location>
</feature>
<evidence type="ECO:0000256" key="1">
    <source>
        <dbReference type="ARBA" id="ARBA00022443"/>
    </source>
</evidence>
<dbReference type="InterPro" id="IPR001452">
    <property type="entry name" value="SH3_domain"/>
</dbReference>
<dbReference type="Proteomes" id="UP000494206">
    <property type="component" value="Unassembled WGS sequence"/>
</dbReference>
<name>A0A8S1F3C4_9PELO</name>
<organism evidence="5 6">
    <name type="scientific">Caenorhabditis bovis</name>
    <dbReference type="NCBI Taxonomy" id="2654633"/>
    <lineage>
        <taxon>Eukaryota</taxon>
        <taxon>Metazoa</taxon>
        <taxon>Ecdysozoa</taxon>
        <taxon>Nematoda</taxon>
        <taxon>Chromadorea</taxon>
        <taxon>Rhabditida</taxon>
        <taxon>Rhabditina</taxon>
        <taxon>Rhabditomorpha</taxon>
        <taxon>Rhabditoidea</taxon>
        <taxon>Rhabditidae</taxon>
        <taxon>Peloderinae</taxon>
        <taxon>Caenorhabditis</taxon>
    </lineage>
</organism>
<keyword evidence="1 2" id="KW-0728">SH3 domain</keyword>
<comment type="caution">
    <text evidence="5">The sequence shown here is derived from an EMBL/GenBank/DDBJ whole genome shotgun (WGS) entry which is preliminary data.</text>
</comment>
<protein>
    <recommendedName>
        <fullName evidence="4">SH3 domain-containing protein</fullName>
    </recommendedName>
</protein>
<dbReference type="EMBL" id="CADEPM010000007">
    <property type="protein sequence ID" value="CAB3408480.1"/>
    <property type="molecule type" value="Genomic_DNA"/>
</dbReference>
<accession>A0A8S1F3C4</accession>
<dbReference type="PROSITE" id="PS50002">
    <property type="entry name" value="SH3"/>
    <property type="match status" value="1"/>
</dbReference>
<evidence type="ECO:0000313" key="5">
    <source>
        <dbReference type="EMBL" id="CAB3408480.1"/>
    </source>
</evidence>
<sequence>MLTYSKSWRSIRSRTGSLYARARNRLTSSFRGGTMPEKATGKEEVHTRHDYDAQSSEVWVVASDFDGTANGHLKVSKGDRVEIVEDQATDCADYVQVVLCDNPSKHGLVPASIIIPR</sequence>
<dbReference type="Gene3D" id="2.30.30.40">
    <property type="entry name" value="SH3 Domains"/>
    <property type="match status" value="1"/>
</dbReference>
<evidence type="ECO:0000256" key="3">
    <source>
        <dbReference type="SAM" id="MobiDB-lite"/>
    </source>
</evidence>
<gene>
    <name evidence="5" type="ORF">CBOVIS_LOCUS10260</name>
</gene>
<evidence type="ECO:0000256" key="2">
    <source>
        <dbReference type="PROSITE-ProRule" id="PRU00192"/>
    </source>
</evidence>
<feature type="region of interest" description="Disordered" evidence="3">
    <location>
        <begin position="29"/>
        <end position="49"/>
    </location>
</feature>
<feature type="compositionally biased region" description="Basic and acidic residues" evidence="3">
    <location>
        <begin position="39"/>
        <end position="49"/>
    </location>
</feature>
<reference evidence="5 6" key="1">
    <citation type="submission" date="2020-04" db="EMBL/GenBank/DDBJ databases">
        <authorList>
            <person name="Laetsch R D."/>
            <person name="Stevens L."/>
            <person name="Kumar S."/>
            <person name="Blaxter L. M."/>
        </authorList>
    </citation>
    <scope>NUCLEOTIDE SEQUENCE [LARGE SCALE GENOMIC DNA]</scope>
</reference>
<dbReference type="SUPFAM" id="SSF50044">
    <property type="entry name" value="SH3-domain"/>
    <property type="match status" value="1"/>
</dbReference>
<proteinExistence type="predicted"/>
<evidence type="ECO:0000259" key="4">
    <source>
        <dbReference type="PROSITE" id="PS50002"/>
    </source>
</evidence>
<dbReference type="InterPro" id="IPR036028">
    <property type="entry name" value="SH3-like_dom_sf"/>
</dbReference>
<evidence type="ECO:0000313" key="6">
    <source>
        <dbReference type="Proteomes" id="UP000494206"/>
    </source>
</evidence>